<dbReference type="Pfam" id="PF06097">
    <property type="entry name" value="DUF945"/>
    <property type="match status" value="1"/>
</dbReference>
<protein>
    <recommendedName>
        <fullName evidence="3">DUF945 family protein</fullName>
    </recommendedName>
</protein>
<organism evidence="1 2">
    <name type="scientific">Collimonas arenae</name>
    <dbReference type="NCBI Taxonomy" id="279058"/>
    <lineage>
        <taxon>Bacteria</taxon>
        <taxon>Pseudomonadati</taxon>
        <taxon>Pseudomonadota</taxon>
        <taxon>Betaproteobacteria</taxon>
        <taxon>Burkholderiales</taxon>
        <taxon>Oxalobacteraceae</taxon>
        <taxon>Collimonas</taxon>
    </lineage>
</organism>
<name>A0A127QJR6_9BURK</name>
<evidence type="ECO:0000313" key="1">
    <source>
        <dbReference type="EMBL" id="AMP10301.1"/>
    </source>
</evidence>
<dbReference type="RefSeq" id="WP_061537245.1">
    <property type="nucleotide sequence ID" value="NZ_CP013235.1"/>
</dbReference>
<evidence type="ECO:0000313" key="2">
    <source>
        <dbReference type="Proteomes" id="UP000071778"/>
    </source>
</evidence>
<reference evidence="1 2" key="1">
    <citation type="submission" date="2015-11" db="EMBL/GenBank/DDBJ databases">
        <title>Exploring the genomic traits of fungus-feeding bacterial genus Collimonas.</title>
        <authorList>
            <person name="Song C."/>
            <person name="Schmidt R."/>
            <person name="de Jager V."/>
            <person name="Krzyzanowska D."/>
            <person name="Jongedijk E."/>
            <person name="Cankar K."/>
            <person name="Beekwilder J."/>
            <person name="van Veen A."/>
            <person name="de Boer W."/>
            <person name="van Veen J.A."/>
            <person name="Garbeva P."/>
        </authorList>
    </citation>
    <scope>NUCLEOTIDE SEQUENCE [LARGE SCALE GENOMIC DNA]</scope>
    <source>
        <strain evidence="1 2">Ter282</strain>
    </source>
</reference>
<dbReference type="Proteomes" id="UP000071778">
    <property type="component" value="Chromosome"/>
</dbReference>
<dbReference type="AlphaFoldDB" id="A0A127QJR6"/>
<dbReference type="InterPro" id="IPR010352">
    <property type="entry name" value="DUF945"/>
</dbReference>
<dbReference type="EMBL" id="CP013235">
    <property type="protein sequence ID" value="AMP10301.1"/>
    <property type="molecule type" value="Genomic_DNA"/>
</dbReference>
<proteinExistence type="predicted"/>
<accession>A0A127QJR6</accession>
<gene>
    <name evidence="1" type="ORF">CAter282_2564</name>
</gene>
<dbReference type="PATRIC" id="fig|279058.18.peg.2530"/>
<sequence>MKRSQIAIAVSVVVLAWVAVVPGLVGMRAEAELGKIDQDGLSTSSLPISAKLASFQRGWFSSTAKTEYAISMGAQPIRLAVTHQINQFAIPFYRWAKITHTIALVDDKGVETPLPVKLDASTDKLFFGGLSTNVAAPEINWQNQEGLHIVGKNLNLNFHGKSGETQKYELNLPSLSATTAATQINVNLSNLNLSGTYKDEKSATDTWKQDGRIKLDSVEATRNGNAFLKLQNLVLDTDLKDHGNNFDLVYQTKIDKSLFGDANGVVADDIHFDFSYLNLNKDALLKIQAASKAFYEDMAKTQPAAGADAAAVAAAGDDSTDAKLAQQKAHMAVLMQHAGELVASSPGFRIDRLSLKTPNGDVAGNFEVNLDGKGLAPDALKGDNVMALLKERISGKGSLTLARDVFLNAFEQKNAAAPAQRQMKENQLKMYVDQGYIKDDGKQLSLESTFGPQGVAINGKRIM</sequence>
<evidence type="ECO:0008006" key="3">
    <source>
        <dbReference type="Google" id="ProtNLM"/>
    </source>
</evidence>
<keyword evidence="2" id="KW-1185">Reference proteome</keyword>